<dbReference type="InterPro" id="IPR053278">
    <property type="entry name" value="Pre-60S_factor_ECM1"/>
</dbReference>
<evidence type="ECO:0000256" key="7">
    <source>
        <dbReference type="SAM" id="MobiDB-lite"/>
    </source>
</evidence>
<evidence type="ECO:0000256" key="3">
    <source>
        <dbReference type="ARBA" id="ARBA00022448"/>
    </source>
</evidence>
<protein>
    <recommendedName>
        <fullName evidence="10">Ribosome biogenesis protein Alb1</fullName>
    </recommendedName>
</protein>
<dbReference type="PANTHER" id="PTHR28280:SF1">
    <property type="entry name" value="SHUTTLING PRE-60S FACTOR ECM1"/>
    <property type="match status" value="1"/>
</dbReference>
<gene>
    <name evidence="8" type="ORF">GT037_004085</name>
</gene>
<dbReference type="GeneID" id="62202310"/>
<keyword evidence="6" id="KW-0539">Nucleus</keyword>
<dbReference type="PANTHER" id="PTHR28280">
    <property type="entry name" value="SHUTTLING PRE-60S FACTOR ECM1"/>
    <property type="match status" value="1"/>
</dbReference>
<dbReference type="GO" id="GO:0005730">
    <property type="term" value="C:nucleolus"/>
    <property type="evidence" value="ECO:0007669"/>
    <property type="project" value="TreeGrafter"/>
</dbReference>
<dbReference type="EMBL" id="JAAABM010000004">
    <property type="protein sequence ID" value="KAF7678704.1"/>
    <property type="molecule type" value="Genomic_DNA"/>
</dbReference>
<dbReference type="Proteomes" id="UP000596902">
    <property type="component" value="Unassembled WGS sequence"/>
</dbReference>
<feature type="compositionally biased region" description="Basic residues" evidence="7">
    <location>
        <begin position="1"/>
        <end position="20"/>
    </location>
</feature>
<reference evidence="8" key="1">
    <citation type="submission" date="2020-01" db="EMBL/GenBank/DDBJ databases">
        <authorList>
            <person name="Feng Z.H.Z."/>
        </authorList>
    </citation>
    <scope>NUCLEOTIDE SEQUENCE</scope>
    <source>
        <strain evidence="8">CBS107.38</strain>
    </source>
</reference>
<feature type="compositionally biased region" description="Basic and acidic residues" evidence="7">
    <location>
        <begin position="84"/>
        <end position="97"/>
    </location>
</feature>
<organism evidence="8 9">
    <name type="scientific">Alternaria burnsii</name>
    <dbReference type="NCBI Taxonomy" id="1187904"/>
    <lineage>
        <taxon>Eukaryota</taxon>
        <taxon>Fungi</taxon>
        <taxon>Dikarya</taxon>
        <taxon>Ascomycota</taxon>
        <taxon>Pezizomycotina</taxon>
        <taxon>Dothideomycetes</taxon>
        <taxon>Pleosporomycetidae</taxon>
        <taxon>Pleosporales</taxon>
        <taxon>Pleosporineae</taxon>
        <taxon>Pleosporaceae</taxon>
        <taxon>Alternaria</taxon>
        <taxon>Alternaria sect. Alternaria</taxon>
    </lineage>
</organism>
<evidence type="ECO:0000256" key="5">
    <source>
        <dbReference type="ARBA" id="ARBA00022517"/>
    </source>
</evidence>
<feature type="compositionally biased region" description="Basic and acidic residues" evidence="7">
    <location>
        <begin position="140"/>
        <end position="149"/>
    </location>
</feature>
<dbReference type="OrthoDB" id="5304887at2759"/>
<evidence type="ECO:0000256" key="1">
    <source>
        <dbReference type="ARBA" id="ARBA00004123"/>
    </source>
</evidence>
<feature type="compositionally biased region" description="Acidic residues" evidence="7">
    <location>
        <begin position="150"/>
        <end position="166"/>
    </location>
</feature>
<dbReference type="Pfam" id="PF09135">
    <property type="entry name" value="Alb1"/>
    <property type="match status" value="1"/>
</dbReference>
<sequence>MAKTAKVKKRPVTIHSRAARRAASPSLNLDKSAQKPANTTRDSASPSRPSQANPHALKAKDAGIQKKQKKDTKMTRAQRLRYQRGLERAEENMDKLEKKRAKSVGKSKKIVERAKGWEDVNGDGTKKSKKQIAIEQLEDEEKRKEREWVSDEDMDVEEETAAVEENGEVKGEGKEMDAEISEKVPAPVEVEEML</sequence>
<evidence type="ECO:0008006" key="10">
    <source>
        <dbReference type="Google" id="ProtNLM"/>
    </source>
</evidence>
<accession>A0A8H7B7J8</accession>
<comment type="subcellular location">
    <subcellularLocation>
        <location evidence="2">Cytoplasm</location>
    </subcellularLocation>
    <subcellularLocation>
        <location evidence="1">Nucleus</location>
    </subcellularLocation>
</comment>
<evidence type="ECO:0000313" key="9">
    <source>
        <dbReference type="Proteomes" id="UP000596902"/>
    </source>
</evidence>
<evidence type="ECO:0000256" key="2">
    <source>
        <dbReference type="ARBA" id="ARBA00004496"/>
    </source>
</evidence>
<feature type="region of interest" description="Disordered" evidence="7">
    <location>
        <begin position="1"/>
        <end position="194"/>
    </location>
</feature>
<evidence type="ECO:0000313" key="8">
    <source>
        <dbReference type="EMBL" id="KAF7678704.1"/>
    </source>
</evidence>
<dbReference type="RefSeq" id="XP_038788839.1">
    <property type="nucleotide sequence ID" value="XM_038929132.1"/>
</dbReference>
<comment type="caution">
    <text evidence="8">The sequence shown here is derived from an EMBL/GenBank/DDBJ whole genome shotgun (WGS) entry which is preliminary data.</text>
</comment>
<dbReference type="GO" id="GO:0005737">
    <property type="term" value="C:cytoplasm"/>
    <property type="evidence" value="ECO:0007669"/>
    <property type="project" value="UniProtKB-SubCell"/>
</dbReference>
<feature type="compositionally biased region" description="Polar residues" evidence="7">
    <location>
        <begin position="25"/>
        <end position="53"/>
    </location>
</feature>
<keyword evidence="4" id="KW-0963">Cytoplasm</keyword>
<proteinExistence type="predicted"/>
<feature type="compositionally biased region" description="Basic residues" evidence="7">
    <location>
        <begin position="98"/>
        <end position="108"/>
    </location>
</feature>
<dbReference type="GO" id="GO:0030687">
    <property type="term" value="C:preribosome, large subunit precursor"/>
    <property type="evidence" value="ECO:0007669"/>
    <property type="project" value="TreeGrafter"/>
</dbReference>
<keyword evidence="9" id="KW-1185">Reference proteome</keyword>
<feature type="compositionally biased region" description="Basic and acidic residues" evidence="7">
    <location>
        <begin position="167"/>
        <end position="182"/>
    </location>
</feature>
<reference evidence="8" key="2">
    <citation type="submission" date="2020-08" db="EMBL/GenBank/DDBJ databases">
        <title>Draft Genome Sequence of Cumin Blight Pathogen Alternaria burnsii.</title>
        <authorList>
            <person name="Feng Z."/>
        </authorList>
    </citation>
    <scope>NUCLEOTIDE SEQUENCE</scope>
    <source>
        <strain evidence="8">CBS107.38</strain>
    </source>
</reference>
<dbReference type="GO" id="GO:0000055">
    <property type="term" value="P:ribosomal large subunit export from nucleus"/>
    <property type="evidence" value="ECO:0007669"/>
    <property type="project" value="TreeGrafter"/>
</dbReference>
<keyword evidence="5" id="KW-0690">Ribosome biogenesis</keyword>
<dbReference type="AlphaFoldDB" id="A0A8H7B7J8"/>
<dbReference type="InterPro" id="IPR022784">
    <property type="entry name" value="Ribosome_bgen_Alb1"/>
</dbReference>
<evidence type="ECO:0000256" key="6">
    <source>
        <dbReference type="ARBA" id="ARBA00023242"/>
    </source>
</evidence>
<feature type="compositionally biased region" description="Basic residues" evidence="7">
    <location>
        <begin position="66"/>
        <end position="82"/>
    </location>
</feature>
<feature type="compositionally biased region" description="Basic and acidic residues" evidence="7">
    <location>
        <begin position="109"/>
        <end position="118"/>
    </location>
</feature>
<evidence type="ECO:0000256" key="4">
    <source>
        <dbReference type="ARBA" id="ARBA00022490"/>
    </source>
</evidence>
<name>A0A8H7B7J8_9PLEO</name>
<keyword evidence="3" id="KW-0813">Transport</keyword>